<accession>A0A369CEJ6</accession>
<gene>
    <name evidence="1" type="ORF">DFQ59_102456</name>
</gene>
<dbReference type="EMBL" id="QPJY01000002">
    <property type="protein sequence ID" value="RCX32103.1"/>
    <property type="molecule type" value="Genomic_DNA"/>
</dbReference>
<dbReference type="RefSeq" id="WP_114278920.1">
    <property type="nucleotide sequence ID" value="NZ_QPJY01000002.1"/>
</dbReference>
<sequence length="131" mass="14849">MNATIRTLQQMNPDSSADRFLDAWKRGVKLAGQYLFTCARGYDPAPSVDAATSKWQLIPNMQAVEGYARMPVSDGERMFLLEMVSFYNDDDAAELKRKLRLRRSTVGTLAIRLDQDRRNVLADLLANYGGW</sequence>
<comment type="caution">
    <text evidence="1">The sequence shown here is derived from an EMBL/GenBank/DDBJ whole genome shotgun (WGS) entry which is preliminary data.</text>
</comment>
<protein>
    <submittedName>
        <fullName evidence="1">Uncharacterized protein</fullName>
    </submittedName>
</protein>
<evidence type="ECO:0000313" key="1">
    <source>
        <dbReference type="EMBL" id="RCX32103.1"/>
    </source>
</evidence>
<dbReference type="OrthoDB" id="9009806at2"/>
<evidence type="ECO:0000313" key="2">
    <source>
        <dbReference type="Proteomes" id="UP000252707"/>
    </source>
</evidence>
<reference evidence="1 2" key="1">
    <citation type="submission" date="2018-07" db="EMBL/GenBank/DDBJ databases">
        <title>Genomic Encyclopedia of Type Strains, Phase IV (KMG-IV): sequencing the most valuable type-strain genomes for metagenomic binning, comparative biology and taxonomic classification.</title>
        <authorList>
            <person name="Goeker M."/>
        </authorList>
    </citation>
    <scope>NUCLEOTIDE SEQUENCE [LARGE SCALE GENOMIC DNA]</scope>
    <source>
        <strain evidence="1 2">DSM 26407</strain>
    </source>
</reference>
<name>A0A369CEJ6_9GAMM</name>
<proteinExistence type="predicted"/>
<organism evidence="1 2">
    <name type="scientific">Thioalbus denitrificans</name>
    <dbReference type="NCBI Taxonomy" id="547122"/>
    <lineage>
        <taxon>Bacteria</taxon>
        <taxon>Pseudomonadati</taxon>
        <taxon>Pseudomonadota</taxon>
        <taxon>Gammaproteobacteria</taxon>
        <taxon>Chromatiales</taxon>
        <taxon>Ectothiorhodospiraceae</taxon>
        <taxon>Thioalbus</taxon>
    </lineage>
</organism>
<dbReference type="Proteomes" id="UP000252707">
    <property type="component" value="Unassembled WGS sequence"/>
</dbReference>
<dbReference type="AlphaFoldDB" id="A0A369CEJ6"/>
<keyword evidence="2" id="KW-1185">Reference proteome</keyword>